<protein>
    <recommendedName>
        <fullName evidence="2">3-keto-alpha-glucoside-1,2-lyase/3-keto-2-hydroxy-glucal hydratase domain-containing protein</fullName>
    </recommendedName>
</protein>
<keyword evidence="4" id="KW-1185">Reference proteome</keyword>
<proteinExistence type="predicted"/>
<name>A0A2D0N2B8_FLAN2</name>
<feature type="chain" id="PRO_5012135436" description="3-keto-alpha-glucoside-1,2-lyase/3-keto-2-hydroxy-glucal hydratase domain-containing protein" evidence="1">
    <location>
        <begin position="20"/>
        <end position="309"/>
    </location>
</feature>
<organism evidence="3 4">
    <name type="scientific">Flavilitoribacter nigricans (strain ATCC 23147 / DSM 23189 / NBRC 102662 / NCIMB 1420 / SS-2)</name>
    <name type="common">Lewinella nigricans</name>
    <dbReference type="NCBI Taxonomy" id="1122177"/>
    <lineage>
        <taxon>Bacteria</taxon>
        <taxon>Pseudomonadati</taxon>
        <taxon>Bacteroidota</taxon>
        <taxon>Saprospiria</taxon>
        <taxon>Saprospirales</taxon>
        <taxon>Lewinellaceae</taxon>
        <taxon>Flavilitoribacter</taxon>
    </lineage>
</organism>
<dbReference type="EMBL" id="PDUD01000038">
    <property type="protein sequence ID" value="PHN02671.1"/>
    <property type="molecule type" value="Genomic_DNA"/>
</dbReference>
<dbReference type="RefSeq" id="WP_099154000.1">
    <property type="nucleotide sequence ID" value="NZ_PDUD01000038.1"/>
</dbReference>
<dbReference type="Pfam" id="PF06439">
    <property type="entry name" value="3keto-disac_hyd"/>
    <property type="match status" value="1"/>
</dbReference>
<keyword evidence="1" id="KW-0732">Signal</keyword>
<comment type="caution">
    <text evidence="3">The sequence shown here is derived from an EMBL/GenBank/DDBJ whole genome shotgun (WGS) entry which is preliminary data.</text>
</comment>
<dbReference type="PROSITE" id="PS51257">
    <property type="entry name" value="PROKAR_LIPOPROTEIN"/>
    <property type="match status" value="1"/>
</dbReference>
<dbReference type="InterPro" id="IPR010496">
    <property type="entry name" value="AL/BT2_dom"/>
</dbReference>
<evidence type="ECO:0000256" key="1">
    <source>
        <dbReference type="SAM" id="SignalP"/>
    </source>
</evidence>
<dbReference type="Proteomes" id="UP000223913">
    <property type="component" value="Unassembled WGS sequence"/>
</dbReference>
<dbReference type="Gene3D" id="2.60.120.560">
    <property type="entry name" value="Exo-inulinase, domain 1"/>
    <property type="match status" value="1"/>
</dbReference>
<evidence type="ECO:0000313" key="3">
    <source>
        <dbReference type="EMBL" id="PHN02671.1"/>
    </source>
</evidence>
<dbReference type="OrthoDB" id="9787527at2"/>
<sequence>MHTKSILFFLLLFGLFSCGNTTENTDNQPDPNQEEWVALFNGTDLEGWEIKITGFPMGENHKNTFLVEDSILKINYTEYDSFDSEFGHLYTVEPYSYYKLRTVYRFVGEQVPGGASWNVRNSGIMLHSQSAGSLELDQDFPVSVEMQFLGGLEEGVDRHTANVCTPGTAVYTDGELNLDHCIESDSKTYYGDQWVEVEAIVLGDSIIHHVMEGDTVLTMTKPMVDPDSIFINRNQPEADWPSFGISEPQGWIDRAGQLLSEGHIALQAESHPIQFKTVELLNLKGCMDPEAKNYKSYYVAADNSQCEYD</sequence>
<accession>A0A2D0N2B8</accession>
<reference evidence="3 4" key="1">
    <citation type="submission" date="2017-10" db="EMBL/GenBank/DDBJ databases">
        <title>The draft genome sequence of Lewinella nigricans NBRC 102662.</title>
        <authorList>
            <person name="Wang K."/>
        </authorList>
    </citation>
    <scope>NUCLEOTIDE SEQUENCE [LARGE SCALE GENOMIC DNA]</scope>
    <source>
        <strain evidence="3 4">NBRC 102662</strain>
    </source>
</reference>
<feature type="domain" description="3-keto-alpha-glucoside-1,2-lyase/3-keto-2-hydroxy-glucal hydratase" evidence="2">
    <location>
        <begin position="35"/>
        <end position="280"/>
    </location>
</feature>
<dbReference type="AlphaFoldDB" id="A0A2D0N2B8"/>
<evidence type="ECO:0000259" key="2">
    <source>
        <dbReference type="Pfam" id="PF06439"/>
    </source>
</evidence>
<feature type="signal peptide" evidence="1">
    <location>
        <begin position="1"/>
        <end position="19"/>
    </location>
</feature>
<dbReference type="GO" id="GO:0016787">
    <property type="term" value="F:hydrolase activity"/>
    <property type="evidence" value="ECO:0007669"/>
    <property type="project" value="InterPro"/>
</dbReference>
<evidence type="ECO:0000313" key="4">
    <source>
        <dbReference type="Proteomes" id="UP000223913"/>
    </source>
</evidence>
<gene>
    <name evidence="3" type="ORF">CRP01_31245</name>
</gene>